<dbReference type="PROSITE" id="PS51186">
    <property type="entry name" value="GNAT"/>
    <property type="match status" value="1"/>
</dbReference>
<dbReference type="InterPro" id="IPR016181">
    <property type="entry name" value="Acyl_CoA_acyltransferase"/>
</dbReference>
<sequence>MNIYQTHDFKTVAKLNQSLQNMHAKWYPDFFKQYDYDAVEEFFKSIIKAENFTFFVLTEDSEPLGYAWIETRTYPETPFTKELNSVYVHQLGVIETHRGKGYGSCLMKEIYTFAKNAKIKLVELEYWAKNTRAKNFYQNQQFKQAREFAHRRL</sequence>
<dbReference type="SUPFAM" id="SSF55729">
    <property type="entry name" value="Acyl-CoA N-acyltransferases (Nat)"/>
    <property type="match status" value="1"/>
</dbReference>
<dbReference type="OrthoDB" id="360261at2"/>
<evidence type="ECO:0000313" key="5">
    <source>
        <dbReference type="Proteomes" id="UP000095658"/>
    </source>
</evidence>
<dbReference type="EMBL" id="MAMP01000001">
    <property type="protein sequence ID" value="OES46722.1"/>
    <property type="molecule type" value="Genomic_DNA"/>
</dbReference>
<keyword evidence="2" id="KW-0012">Acyltransferase</keyword>
<evidence type="ECO:0000256" key="1">
    <source>
        <dbReference type="ARBA" id="ARBA00022679"/>
    </source>
</evidence>
<gene>
    <name evidence="4" type="ORF">BA724_01285</name>
</gene>
<dbReference type="AlphaFoldDB" id="A0A1E7DUG6"/>
<evidence type="ECO:0000259" key="3">
    <source>
        <dbReference type="PROSITE" id="PS51186"/>
    </source>
</evidence>
<dbReference type="PANTHER" id="PTHR42919">
    <property type="entry name" value="N-ALPHA-ACETYLTRANSFERASE"/>
    <property type="match status" value="1"/>
</dbReference>
<dbReference type="InterPro" id="IPR051556">
    <property type="entry name" value="N-term/lysine_N-AcTrnsfr"/>
</dbReference>
<dbReference type="InterPro" id="IPR000182">
    <property type="entry name" value="GNAT_dom"/>
</dbReference>
<accession>A0A1E7DUG6</accession>
<evidence type="ECO:0000313" key="4">
    <source>
        <dbReference type="EMBL" id="OES46722.1"/>
    </source>
</evidence>
<dbReference type="Gene3D" id="3.40.630.30">
    <property type="match status" value="1"/>
</dbReference>
<keyword evidence="1 4" id="KW-0808">Transferase</keyword>
<dbReference type="Pfam" id="PF00583">
    <property type="entry name" value="Acetyltransf_1"/>
    <property type="match status" value="1"/>
</dbReference>
<comment type="caution">
    <text evidence="4">The sequence shown here is derived from an EMBL/GenBank/DDBJ whole genome shotgun (WGS) entry which is preliminary data.</text>
</comment>
<evidence type="ECO:0000256" key="2">
    <source>
        <dbReference type="ARBA" id="ARBA00023315"/>
    </source>
</evidence>
<organism evidence="4 5">
    <name type="scientific">Domibacillus iocasae</name>
    <dbReference type="NCBI Taxonomy" id="1714016"/>
    <lineage>
        <taxon>Bacteria</taxon>
        <taxon>Bacillati</taxon>
        <taxon>Bacillota</taxon>
        <taxon>Bacilli</taxon>
        <taxon>Bacillales</taxon>
        <taxon>Bacillaceae</taxon>
        <taxon>Domibacillus</taxon>
    </lineage>
</organism>
<dbReference type="RefSeq" id="WP_069936885.1">
    <property type="nucleotide sequence ID" value="NZ_MAMP01000001.1"/>
</dbReference>
<proteinExistence type="predicted"/>
<dbReference type="Proteomes" id="UP000095658">
    <property type="component" value="Unassembled WGS sequence"/>
</dbReference>
<keyword evidence="5" id="KW-1185">Reference proteome</keyword>
<dbReference type="STRING" id="1714016.BA724_01285"/>
<name>A0A1E7DUG6_9BACI</name>
<dbReference type="PANTHER" id="PTHR42919:SF8">
    <property type="entry name" value="N-ALPHA-ACETYLTRANSFERASE 50"/>
    <property type="match status" value="1"/>
</dbReference>
<protein>
    <submittedName>
        <fullName evidence="4">GNAT family acetyltransferase</fullName>
    </submittedName>
</protein>
<dbReference type="CDD" id="cd04301">
    <property type="entry name" value="NAT_SF"/>
    <property type="match status" value="1"/>
</dbReference>
<dbReference type="GO" id="GO:0016747">
    <property type="term" value="F:acyltransferase activity, transferring groups other than amino-acyl groups"/>
    <property type="evidence" value="ECO:0007669"/>
    <property type="project" value="InterPro"/>
</dbReference>
<feature type="domain" description="N-acetyltransferase" evidence="3">
    <location>
        <begin position="10"/>
        <end position="153"/>
    </location>
</feature>
<reference evidence="4 5" key="1">
    <citation type="submission" date="2016-06" db="EMBL/GenBank/DDBJ databases">
        <title>Domibacillus iocasae genome sequencing.</title>
        <authorList>
            <person name="Verma A."/>
            <person name="Pal Y."/>
            <person name="Ojha A.K."/>
            <person name="Krishnamurthi S."/>
        </authorList>
    </citation>
    <scope>NUCLEOTIDE SEQUENCE [LARGE SCALE GENOMIC DNA]</scope>
    <source>
        <strain evidence="4 5">DSM 29979</strain>
    </source>
</reference>